<dbReference type="InterPro" id="IPR007341">
    <property type="entry name" value="Transgly_assoc"/>
</dbReference>
<evidence type="ECO:0000256" key="4">
    <source>
        <dbReference type="ARBA" id="ARBA00022692"/>
    </source>
</evidence>
<dbReference type="PANTHER" id="PTHR33884">
    <property type="entry name" value="UPF0410 PROTEIN YMGE"/>
    <property type="match status" value="1"/>
</dbReference>
<proteinExistence type="inferred from homology"/>
<evidence type="ECO:0000256" key="5">
    <source>
        <dbReference type="ARBA" id="ARBA00022989"/>
    </source>
</evidence>
<dbReference type="GO" id="GO:0005886">
    <property type="term" value="C:plasma membrane"/>
    <property type="evidence" value="ECO:0007669"/>
    <property type="project" value="UniProtKB-SubCell"/>
</dbReference>
<dbReference type="Pfam" id="PF04226">
    <property type="entry name" value="Transgly_assoc"/>
    <property type="match status" value="1"/>
</dbReference>
<evidence type="ECO:0000256" key="3">
    <source>
        <dbReference type="ARBA" id="ARBA00022475"/>
    </source>
</evidence>
<keyword evidence="9" id="KW-1185">Reference proteome</keyword>
<name>A0A143BNV3_9BACT</name>
<dbReference type="PANTHER" id="PTHR33884:SF3">
    <property type="entry name" value="UPF0410 PROTEIN YMGE"/>
    <property type="match status" value="1"/>
</dbReference>
<reference evidence="8 9" key="1">
    <citation type="journal article" date="2014" name="Proc. Natl. Acad. Sci. U.S.A.">
        <title>Functional type 2 photosynthetic reaction centers found in the rare bacterial phylum Gemmatimonadetes.</title>
        <authorList>
            <person name="Zeng Y."/>
            <person name="Feng F."/>
            <person name="Medova H."/>
            <person name="Dean J."/>
            <person name="Koblizek M."/>
        </authorList>
    </citation>
    <scope>NUCLEOTIDE SEQUENCE [LARGE SCALE GENOMIC DNA]</scope>
    <source>
        <strain evidence="8 9">AP64</strain>
    </source>
</reference>
<sequence length="85" mass="8585">MDIVTWLIVGLVAGVLASLVVGGVGLVGNIVVGIVGAFVGGWIFRQLGVSAPLPGLGGVIFTAFIGAMVTLLLLHFVSGRRKTVA</sequence>
<feature type="transmembrane region" description="Helical" evidence="7">
    <location>
        <begin position="56"/>
        <end position="77"/>
    </location>
</feature>
<keyword evidence="4 7" id="KW-0812">Transmembrane</keyword>
<gene>
    <name evidence="8" type="ORF">GEMMAAP_18175</name>
</gene>
<keyword evidence="6 7" id="KW-0472">Membrane</keyword>
<evidence type="ECO:0000313" key="9">
    <source>
        <dbReference type="Proteomes" id="UP000076404"/>
    </source>
</evidence>
<dbReference type="STRING" id="1379270.GEMMAAP_18175"/>
<evidence type="ECO:0000313" key="8">
    <source>
        <dbReference type="EMBL" id="AMW06190.1"/>
    </source>
</evidence>
<dbReference type="eggNOG" id="COG2261">
    <property type="taxonomic scope" value="Bacteria"/>
</dbReference>
<protein>
    <recommendedName>
        <fullName evidence="10">Transglycosylase</fullName>
    </recommendedName>
</protein>
<comment type="similarity">
    <text evidence="2">Belongs to the UPF0410 family.</text>
</comment>
<comment type="subcellular location">
    <subcellularLocation>
        <location evidence="1">Cell membrane</location>
        <topology evidence="1">Multi-pass membrane protein</topology>
    </subcellularLocation>
</comment>
<keyword evidence="3" id="KW-1003">Cell membrane</keyword>
<evidence type="ECO:0000256" key="7">
    <source>
        <dbReference type="SAM" id="Phobius"/>
    </source>
</evidence>
<dbReference type="KEGG" id="gph:GEMMAAP_18175"/>
<dbReference type="AlphaFoldDB" id="A0A143BNV3"/>
<dbReference type="Proteomes" id="UP000076404">
    <property type="component" value="Chromosome"/>
</dbReference>
<organism evidence="8 9">
    <name type="scientific">Gemmatimonas phototrophica</name>
    <dbReference type="NCBI Taxonomy" id="1379270"/>
    <lineage>
        <taxon>Bacteria</taxon>
        <taxon>Pseudomonadati</taxon>
        <taxon>Gemmatimonadota</taxon>
        <taxon>Gemmatimonadia</taxon>
        <taxon>Gemmatimonadales</taxon>
        <taxon>Gemmatimonadaceae</taxon>
        <taxon>Gemmatimonas</taxon>
    </lineage>
</organism>
<dbReference type="OrthoDB" id="5521091at2"/>
<dbReference type="EMBL" id="CP011454">
    <property type="protein sequence ID" value="AMW06190.1"/>
    <property type="molecule type" value="Genomic_DNA"/>
</dbReference>
<evidence type="ECO:0000256" key="6">
    <source>
        <dbReference type="ARBA" id="ARBA00023136"/>
    </source>
</evidence>
<dbReference type="RefSeq" id="WP_043581757.1">
    <property type="nucleotide sequence ID" value="NZ_CP011454.1"/>
</dbReference>
<evidence type="ECO:0000256" key="2">
    <source>
        <dbReference type="ARBA" id="ARBA00011006"/>
    </source>
</evidence>
<reference evidence="8 9" key="2">
    <citation type="journal article" date="2016" name="Environ. Microbiol. Rep.">
        <title>Metagenomic evidence for the presence of phototrophic Gemmatimonadetes bacteria in diverse environments.</title>
        <authorList>
            <person name="Zeng Y."/>
            <person name="Baumbach J."/>
            <person name="Barbosa E.G."/>
            <person name="Azevedo V."/>
            <person name="Zhang C."/>
            <person name="Koblizek M."/>
        </authorList>
    </citation>
    <scope>NUCLEOTIDE SEQUENCE [LARGE SCALE GENOMIC DNA]</scope>
    <source>
        <strain evidence="8 9">AP64</strain>
    </source>
</reference>
<keyword evidence="5 7" id="KW-1133">Transmembrane helix</keyword>
<feature type="transmembrane region" description="Helical" evidence="7">
    <location>
        <begin position="27"/>
        <end position="44"/>
    </location>
</feature>
<accession>A0A143BNV3</accession>
<evidence type="ECO:0008006" key="10">
    <source>
        <dbReference type="Google" id="ProtNLM"/>
    </source>
</evidence>
<evidence type="ECO:0000256" key="1">
    <source>
        <dbReference type="ARBA" id="ARBA00004651"/>
    </source>
</evidence>